<accession>A0A1I4FMF2</accession>
<evidence type="ECO:0000256" key="2">
    <source>
        <dbReference type="ARBA" id="ARBA00022448"/>
    </source>
</evidence>
<dbReference type="PANTHER" id="PTHR30069">
    <property type="entry name" value="TONB-DEPENDENT OUTER MEMBRANE RECEPTOR"/>
    <property type="match status" value="1"/>
</dbReference>
<keyword evidence="10" id="KW-0732">Signal</keyword>
<dbReference type="InterPro" id="IPR037066">
    <property type="entry name" value="Plug_dom_sf"/>
</dbReference>
<dbReference type="InterPro" id="IPR012910">
    <property type="entry name" value="Plug_dom"/>
</dbReference>
<protein>
    <submittedName>
        <fullName evidence="13">Hemoglobin/transferrin/lactoferrin receptor protein</fullName>
    </submittedName>
</protein>
<evidence type="ECO:0000256" key="3">
    <source>
        <dbReference type="ARBA" id="ARBA00022452"/>
    </source>
</evidence>
<keyword evidence="13" id="KW-0675">Receptor</keyword>
<keyword evidence="5 9" id="KW-0798">TonB box</keyword>
<evidence type="ECO:0000256" key="7">
    <source>
        <dbReference type="ARBA" id="ARBA00023237"/>
    </source>
</evidence>
<feature type="domain" description="TonB-dependent receptor plug" evidence="12">
    <location>
        <begin position="60"/>
        <end position="156"/>
    </location>
</feature>
<comment type="similarity">
    <text evidence="8 9">Belongs to the TonB-dependent receptor family.</text>
</comment>
<evidence type="ECO:0000256" key="6">
    <source>
        <dbReference type="ARBA" id="ARBA00023136"/>
    </source>
</evidence>
<dbReference type="InterPro" id="IPR039426">
    <property type="entry name" value="TonB-dep_rcpt-like"/>
</dbReference>
<evidence type="ECO:0000259" key="11">
    <source>
        <dbReference type="Pfam" id="PF00593"/>
    </source>
</evidence>
<feature type="signal peptide" evidence="10">
    <location>
        <begin position="1"/>
        <end position="30"/>
    </location>
</feature>
<dbReference type="PROSITE" id="PS51257">
    <property type="entry name" value="PROKAR_LIPOPROTEIN"/>
    <property type="match status" value="1"/>
</dbReference>
<dbReference type="PANTHER" id="PTHR30069:SF56">
    <property type="entry name" value="TONB-DEPENDENT HEME RECEPTOR A"/>
    <property type="match status" value="1"/>
</dbReference>
<evidence type="ECO:0000256" key="9">
    <source>
        <dbReference type="RuleBase" id="RU003357"/>
    </source>
</evidence>
<dbReference type="CDD" id="cd01347">
    <property type="entry name" value="ligand_gated_channel"/>
    <property type="match status" value="1"/>
</dbReference>
<evidence type="ECO:0000313" key="13">
    <source>
        <dbReference type="EMBL" id="SFL17731.1"/>
    </source>
</evidence>
<evidence type="ECO:0000313" key="14">
    <source>
        <dbReference type="Proteomes" id="UP000199598"/>
    </source>
</evidence>
<evidence type="ECO:0000256" key="4">
    <source>
        <dbReference type="ARBA" id="ARBA00022692"/>
    </source>
</evidence>
<dbReference type="PROSITE" id="PS52016">
    <property type="entry name" value="TONB_DEPENDENT_REC_3"/>
    <property type="match status" value="1"/>
</dbReference>
<proteinExistence type="inferred from homology"/>
<dbReference type="Pfam" id="PF07715">
    <property type="entry name" value="Plug"/>
    <property type="match status" value="1"/>
</dbReference>
<keyword evidence="7 8" id="KW-0998">Cell outer membrane</keyword>
<dbReference type="Pfam" id="PF00593">
    <property type="entry name" value="TonB_dep_Rec_b-barrel"/>
    <property type="match status" value="1"/>
</dbReference>
<keyword evidence="6 8" id="KW-0472">Membrane</keyword>
<keyword evidence="3 8" id="KW-1134">Transmembrane beta strand</keyword>
<evidence type="ECO:0000256" key="5">
    <source>
        <dbReference type="ARBA" id="ARBA00023077"/>
    </source>
</evidence>
<sequence length="739" mass="82062">MKFSPRPEQACSTFVLVACALTLSVQSAQAQSNKSKESEDVDALDPIVVTGSTDNKDTIAQSEITSDLIDRTQSATIPGLLSSLPGIELIGNSRVLGQSINMMAFGDTEDIEITIDGAQKSFEKYQQGSVFIDPELLKVIDITKGTFSAEKYGAFGGSVEMTTKSASDMLRDGQSYGAFAKVGFASNGNELVKSAATYARSEEQGFEVLVAGTHRTNDDYSVAGNDEDLTLSAGSMLTGHFKASLEREDHFFELSGIHSYSDDYKPWAARRGLITASQWSLNKYGSLEEYLKTQAVDREMKDTSLSGTYEYNPDSDLIDLAFKASYSKTAQHDTRRVPLSDPDYSAGLYVGGDDSTLDYSIYKLDLQNTSAFNWGEFENTLKYGVQMRHEIRDSMAFKKSYVGRPEYNNGHLQPYNIPSGTQTIWSAWGEYTIGFAGLELTPGLRYDYIHSKGEANLASKYNNPEMNHDYGTVERFGFSPSISAVYSLTPNIKLFGDYAYKLRAPLVDEFYDVGSIRATATQLQNERVSAKRIGVASTYKNVLMQNDTITGRMAIYRNDVSNNIYRLLSENSRSYDAPAPTYGNLAGYYTQGFEAELYYDSERFFGSIAYSRMQGKHDGTLKDVNATTDQYVSEVAPTKLIVSLGYKVPEADITFGWKGRFVDAQDRVPDNYTSLYSPSKGYAVHDVFLTWTPKEGRFEGLEARASIENMFNKNYRPYFADGAAPEKGVNFKSSVSYKF</sequence>
<comment type="caution">
    <text evidence="13">The sequence shown here is derived from an EMBL/GenBank/DDBJ whole genome shotgun (WGS) entry which is preliminary data.</text>
</comment>
<dbReference type="InterPro" id="IPR011276">
    <property type="entry name" value="TonB_haem/Hb_rcpt"/>
</dbReference>
<keyword evidence="4 8" id="KW-0812">Transmembrane</keyword>
<evidence type="ECO:0000256" key="10">
    <source>
        <dbReference type="SAM" id="SignalP"/>
    </source>
</evidence>
<dbReference type="Proteomes" id="UP000199598">
    <property type="component" value="Unassembled WGS sequence"/>
</dbReference>
<evidence type="ECO:0000256" key="1">
    <source>
        <dbReference type="ARBA" id="ARBA00004571"/>
    </source>
</evidence>
<dbReference type="InterPro" id="IPR036942">
    <property type="entry name" value="Beta-barrel_TonB_sf"/>
</dbReference>
<dbReference type="EMBL" id="FOSK01000019">
    <property type="protein sequence ID" value="SFL17731.1"/>
    <property type="molecule type" value="Genomic_DNA"/>
</dbReference>
<evidence type="ECO:0000259" key="12">
    <source>
        <dbReference type="Pfam" id="PF07715"/>
    </source>
</evidence>
<dbReference type="InterPro" id="IPR000531">
    <property type="entry name" value="Beta-barrel_TonB"/>
</dbReference>
<evidence type="ECO:0000256" key="8">
    <source>
        <dbReference type="PROSITE-ProRule" id="PRU01360"/>
    </source>
</evidence>
<dbReference type="SUPFAM" id="SSF56935">
    <property type="entry name" value="Porins"/>
    <property type="match status" value="1"/>
</dbReference>
<feature type="domain" description="TonB-dependent receptor-like beta-barrel" evidence="11">
    <location>
        <begin position="262"/>
        <end position="709"/>
    </location>
</feature>
<keyword evidence="2 8" id="KW-0813">Transport</keyword>
<dbReference type="NCBIfam" id="TIGR01785">
    <property type="entry name" value="TonB-hemin"/>
    <property type="match status" value="1"/>
</dbReference>
<keyword evidence="14" id="KW-1185">Reference proteome</keyword>
<comment type="subcellular location">
    <subcellularLocation>
        <location evidence="1 8">Cell outer membrane</location>
        <topology evidence="1 8">Multi-pass membrane protein</topology>
    </subcellularLocation>
</comment>
<feature type="chain" id="PRO_5046333857" evidence="10">
    <location>
        <begin position="31"/>
        <end position="739"/>
    </location>
</feature>
<dbReference type="Gene3D" id="2.170.130.10">
    <property type="entry name" value="TonB-dependent receptor, plug domain"/>
    <property type="match status" value="1"/>
</dbReference>
<gene>
    <name evidence="13" type="ORF">SAMN04488518_11973</name>
</gene>
<dbReference type="RefSeq" id="WP_093523933.1">
    <property type="nucleotide sequence ID" value="NZ_FOSK01000019.1"/>
</dbReference>
<name>A0A1I4FMF2_9HYPH</name>
<organism evidence="13 14">
    <name type="scientific">Pseudovibrio ascidiaceicola</name>
    <dbReference type="NCBI Taxonomy" id="285279"/>
    <lineage>
        <taxon>Bacteria</taxon>
        <taxon>Pseudomonadati</taxon>
        <taxon>Pseudomonadota</taxon>
        <taxon>Alphaproteobacteria</taxon>
        <taxon>Hyphomicrobiales</taxon>
        <taxon>Stappiaceae</taxon>
        <taxon>Pseudovibrio</taxon>
    </lineage>
</organism>
<reference evidence="13 14" key="1">
    <citation type="submission" date="2016-10" db="EMBL/GenBank/DDBJ databases">
        <authorList>
            <person name="Varghese N."/>
            <person name="Submissions S."/>
        </authorList>
    </citation>
    <scope>NUCLEOTIDE SEQUENCE [LARGE SCALE GENOMIC DNA]</scope>
    <source>
        <strain evidence="13 14">DSM 16392</strain>
    </source>
</reference>
<dbReference type="Gene3D" id="2.40.170.20">
    <property type="entry name" value="TonB-dependent receptor, beta-barrel domain"/>
    <property type="match status" value="1"/>
</dbReference>